<name>A0A4D7B523_9HYPH</name>
<feature type="transmembrane region" description="Helical" evidence="2">
    <location>
        <begin position="425"/>
        <end position="448"/>
    </location>
</feature>
<feature type="transmembrane region" description="Helical" evidence="2">
    <location>
        <begin position="150"/>
        <end position="170"/>
    </location>
</feature>
<dbReference type="PANTHER" id="PTHR34219:SF1">
    <property type="entry name" value="PEPSY DOMAIN-CONTAINING PROTEIN"/>
    <property type="match status" value="1"/>
</dbReference>
<protein>
    <submittedName>
        <fullName evidence="3">PepSY domain-containing protein</fullName>
    </submittedName>
</protein>
<dbReference type="KEGG" id="pstg:E8M01_02015"/>
<keyword evidence="4" id="KW-1185">Reference proteome</keyword>
<feature type="transmembrane region" description="Helical" evidence="2">
    <location>
        <begin position="196"/>
        <end position="219"/>
    </location>
</feature>
<sequence length="467" mass="50414">MAMTQAVSSSAALYRTVWRWHFYAGLVVAPFMLILAVTGAIYLFNDEINDIVYRQQRLVPPSTQSVPLSQMITAALADDPEARATRIDTPREAGRSAEVFVTPATGAPRRVFVDPGTGQVLGSYVYARTLVGFADLAHGSLLLGDFGDGIVELAACWGFILMVTGLYLWWPRGQRRLGGVVFPRWRLGGRRFWKDWHAVIGMWTALLVMFLILTGLPWATVWGDLLRRGTDLAGIGYPVSHRLHGALPGSAATVKQASTGAAPWTIAHAPMPQSDPHAHHGGHGAPAEAATTAAIGIDAAVAILAREGMMSPYRLSLPRDARGAFVAFTYPDQPETQRTISIDQYSGRILGDVGFADYGWAAKAVELGVQIHMGNYFGRLNQIVMLIPCLGIIVLSVTGPIMWWRRRPKGKLGAPRALAPAGMRSVALIILALGLVFPLAGASLIVVLTGERLVGWIAARPRWSGAA</sequence>
<keyword evidence="2" id="KW-1133">Transmembrane helix</keyword>
<keyword evidence="2" id="KW-0812">Transmembrane</keyword>
<dbReference type="OrthoDB" id="9791166at2"/>
<keyword evidence="2" id="KW-0472">Membrane</keyword>
<gene>
    <name evidence="3" type="ORF">E8M01_02015</name>
</gene>
<feature type="region of interest" description="Disordered" evidence="1">
    <location>
        <begin position="266"/>
        <end position="285"/>
    </location>
</feature>
<dbReference type="AlphaFoldDB" id="A0A4D7B523"/>
<feature type="transmembrane region" description="Helical" evidence="2">
    <location>
        <begin position="383"/>
        <end position="404"/>
    </location>
</feature>
<reference evidence="3 4" key="1">
    <citation type="submission" date="2019-04" db="EMBL/GenBank/DDBJ databases">
        <title>Phreatobacter aquaticus sp. nov.</title>
        <authorList>
            <person name="Choi A."/>
        </authorList>
    </citation>
    <scope>NUCLEOTIDE SEQUENCE [LARGE SCALE GENOMIC DNA]</scope>
    <source>
        <strain evidence="3 4">KCTC 52518</strain>
    </source>
</reference>
<evidence type="ECO:0000256" key="1">
    <source>
        <dbReference type="SAM" id="MobiDB-lite"/>
    </source>
</evidence>
<dbReference type="InterPro" id="IPR005625">
    <property type="entry name" value="PepSY-ass_TM"/>
</dbReference>
<feature type="transmembrane region" description="Helical" evidence="2">
    <location>
        <begin position="20"/>
        <end position="44"/>
    </location>
</feature>
<dbReference type="Proteomes" id="UP000298781">
    <property type="component" value="Chromosome"/>
</dbReference>
<proteinExistence type="predicted"/>
<dbReference type="PANTHER" id="PTHR34219">
    <property type="entry name" value="IRON-REGULATED INNER MEMBRANE PROTEIN-RELATED"/>
    <property type="match status" value="1"/>
</dbReference>
<organism evidence="3 4">
    <name type="scientific">Phreatobacter stygius</name>
    <dbReference type="NCBI Taxonomy" id="1940610"/>
    <lineage>
        <taxon>Bacteria</taxon>
        <taxon>Pseudomonadati</taxon>
        <taxon>Pseudomonadota</taxon>
        <taxon>Alphaproteobacteria</taxon>
        <taxon>Hyphomicrobiales</taxon>
        <taxon>Phreatobacteraceae</taxon>
        <taxon>Phreatobacter</taxon>
    </lineage>
</organism>
<evidence type="ECO:0000313" key="3">
    <source>
        <dbReference type="EMBL" id="QCI63117.1"/>
    </source>
</evidence>
<evidence type="ECO:0000256" key="2">
    <source>
        <dbReference type="SAM" id="Phobius"/>
    </source>
</evidence>
<accession>A0A4D7B523</accession>
<dbReference type="Pfam" id="PF03929">
    <property type="entry name" value="PepSY_TM"/>
    <property type="match status" value="1"/>
</dbReference>
<dbReference type="EMBL" id="CP039690">
    <property type="protein sequence ID" value="QCI63117.1"/>
    <property type="molecule type" value="Genomic_DNA"/>
</dbReference>
<evidence type="ECO:0000313" key="4">
    <source>
        <dbReference type="Proteomes" id="UP000298781"/>
    </source>
</evidence>